<evidence type="ECO:0000256" key="5">
    <source>
        <dbReference type="SAM" id="Phobius"/>
    </source>
</evidence>
<dbReference type="EMBL" id="CAKOFQ010006744">
    <property type="protein sequence ID" value="CAH1967403.1"/>
    <property type="molecule type" value="Genomic_DNA"/>
</dbReference>
<feature type="transmembrane region" description="Helical" evidence="5">
    <location>
        <begin position="130"/>
        <end position="155"/>
    </location>
</feature>
<feature type="transmembrane region" description="Helical" evidence="5">
    <location>
        <begin position="194"/>
        <end position="214"/>
    </location>
</feature>
<evidence type="ECO:0000256" key="1">
    <source>
        <dbReference type="ARBA" id="ARBA00004370"/>
    </source>
</evidence>
<dbReference type="GO" id="GO:0022857">
    <property type="term" value="F:transmembrane transporter activity"/>
    <property type="evidence" value="ECO:0007669"/>
    <property type="project" value="InterPro"/>
</dbReference>
<feature type="transmembrane region" description="Helical" evidence="5">
    <location>
        <begin position="308"/>
        <end position="330"/>
    </location>
</feature>
<gene>
    <name evidence="6" type="ORF">ACAOBT_LOCUS7388</name>
</gene>
<proteinExistence type="predicted"/>
<feature type="transmembrane region" description="Helical" evidence="5">
    <location>
        <begin position="35"/>
        <end position="54"/>
    </location>
</feature>
<comment type="caution">
    <text evidence="6">The sequence shown here is derived from an EMBL/GenBank/DDBJ whole genome shotgun (WGS) entry which is preliminary data.</text>
</comment>
<dbReference type="SUPFAM" id="SSF103473">
    <property type="entry name" value="MFS general substrate transporter"/>
    <property type="match status" value="1"/>
</dbReference>
<feature type="transmembrane region" description="Helical" evidence="5">
    <location>
        <begin position="405"/>
        <end position="428"/>
    </location>
</feature>
<accession>A0A9P0K589</accession>
<dbReference type="OrthoDB" id="6339427at2759"/>
<feature type="transmembrane region" description="Helical" evidence="5">
    <location>
        <begin position="434"/>
        <end position="455"/>
    </location>
</feature>
<feature type="transmembrane region" description="Helical" evidence="5">
    <location>
        <begin position="337"/>
        <end position="359"/>
    </location>
</feature>
<reference evidence="6" key="1">
    <citation type="submission" date="2022-03" db="EMBL/GenBank/DDBJ databases">
        <authorList>
            <person name="Sayadi A."/>
        </authorList>
    </citation>
    <scope>NUCLEOTIDE SEQUENCE</scope>
</reference>
<keyword evidence="3 5" id="KW-1133">Transmembrane helix</keyword>
<keyword evidence="4 5" id="KW-0472">Membrane</keyword>
<dbReference type="AlphaFoldDB" id="A0A9P0K589"/>
<dbReference type="Proteomes" id="UP001152888">
    <property type="component" value="Unassembled WGS sequence"/>
</dbReference>
<dbReference type="PANTHER" id="PTHR48021">
    <property type="match status" value="1"/>
</dbReference>
<evidence type="ECO:0000313" key="6">
    <source>
        <dbReference type="EMBL" id="CAH1967403.1"/>
    </source>
</evidence>
<keyword evidence="2 5" id="KW-0812">Transmembrane</keyword>
<evidence type="ECO:0000313" key="7">
    <source>
        <dbReference type="Proteomes" id="UP001152888"/>
    </source>
</evidence>
<dbReference type="InterPro" id="IPR050549">
    <property type="entry name" value="MFS_Trehalose_Transporter"/>
</dbReference>
<feature type="transmembrane region" description="Helical" evidence="5">
    <location>
        <begin position="167"/>
        <end position="188"/>
    </location>
</feature>
<sequence length="463" mass="51908">MEEDKKIVASETVTYVFGSANDQDMIKDTAPTRGLLWQVVPCTCASLICIPFGLMLGWPSPTYPYLLNNVTSPILISMDQSAMIAGFLMLGNTIGTPLSATESLGPKYGVLVGLAAMTSGWFVMWQANNIYYLLGSRLLVGLGHGFGIGQVKLYIAGICNQELQPIFLKLINFYALGGVIAIYCFGPFLAFRETSMVCLITSVALVFFMAFLPATPKELIKAKKISDARRLISYIKPHLNVTNEINMLKENLNSTVERYGMIKLLRNKKLHSHFFIFVIISILQQFTGAPSTVVYTQIIFERSHVPNAMYVSIGYICILFVASIIGIFIIPKFNKKVVLLLSSTGISIILAIKICVIYFQINNLYWPYASVAVMYVFIFIHTLGLGNVPFMLIQYLFPEKYHLSLTHLFIMINSMCALIITKIFQVLISLYSFHVGFCMFLGFSLFCLVFVFLFLPSKTEDMK</sequence>
<dbReference type="Pfam" id="PF00083">
    <property type="entry name" value="Sugar_tr"/>
    <property type="match status" value="1"/>
</dbReference>
<keyword evidence="7" id="KW-1185">Reference proteome</keyword>
<evidence type="ECO:0008006" key="8">
    <source>
        <dbReference type="Google" id="ProtNLM"/>
    </source>
</evidence>
<feature type="transmembrane region" description="Helical" evidence="5">
    <location>
        <begin position="365"/>
        <end position="393"/>
    </location>
</feature>
<organism evidence="6 7">
    <name type="scientific">Acanthoscelides obtectus</name>
    <name type="common">Bean weevil</name>
    <name type="synonym">Bruchus obtectus</name>
    <dbReference type="NCBI Taxonomy" id="200917"/>
    <lineage>
        <taxon>Eukaryota</taxon>
        <taxon>Metazoa</taxon>
        <taxon>Ecdysozoa</taxon>
        <taxon>Arthropoda</taxon>
        <taxon>Hexapoda</taxon>
        <taxon>Insecta</taxon>
        <taxon>Pterygota</taxon>
        <taxon>Neoptera</taxon>
        <taxon>Endopterygota</taxon>
        <taxon>Coleoptera</taxon>
        <taxon>Polyphaga</taxon>
        <taxon>Cucujiformia</taxon>
        <taxon>Chrysomeloidea</taxon>
        <taxon>Chrysomelidae</taxon>
        <taxon>Bruchinae</taxon>
        <taxon>Bruchini</taxon>
        <taxon>Acanthoscelides</taxon>
    </lineage>
</organism>
<dbReference type="PANTHER" id="PTHR48021:SF1">
    <property type="entry name" value="GH07001P-RELATED"/>
    <property type="match status" value="1"/>
</dbReference>
<feature type="transmembrane region" description="Helical" evidence="5">
    <location>
        <begin position="107"/>
        <end position="124"/>
    </location>
</feature>
<dbReference type="Gene3D" id="1.20.1250.20">
    <property type="entry name" value="MFS general substrate transporter like domains"/>
    <property type="match status" value="1"/>
</dbReference>
<name>A0A9P0K589_ACAOB</name>
<feature type="transmembrane region" description="Helical" evidence="5">
    <location>
        <begin position="270"/>
        <end position="288"/>
    </location>
</feature>
<dbReference type="InterPro" id="IPR036259">
    <property type="entry name" value="MFS_trans_sf"/>
</dbReference>
<feature type="transmembrane region" description="Helical" evidence="5">
    <location>
        <begin position="74"/>
        <end position="95"/>
    </location>
</feature>
<protein>
    <recommendedName>
        <fullName evidence="8">Facilitated trehalose transporter Tret1-like</fullName>
    </recommendedName>
</protein>
<evidence type="ECO:0000256" key="4">
    <source>
        <dbReference type="ARBA" id="ARBA00023136"/>
    </source>
</evidence>
<comment type="subcellular location">
    <subcellularLocation>
        <location evidence="1">Membrane</location>
    </subcellularLocation>
</comment>
<evidence type="ECO:0000256" key="3">
    <source>
        <dbReference type="ARBA" id="ARBA00022989"/>
    </source>
</evidence>
<dbReference type="GO" id="GO:0016020">
    <property type="term" value="C:membrane"/>
    <property type="evidence" value="ECO:0007669"/>
    <property type="project" value="UniProtKB-SubCell"/>
</dbReference>
<evidence type="ECO:0000256" key="2">
    <source>
        <dbReference type="ARBA" id="ARBA00022692"/>
    </source>
</evidence>
<dbReference type="InterPro" id="IPR005828">
    <property type="entry name" value="MFS_sugar_transport-like"/>
</dbReference>